<protein>
    <submittedName>
        <fullName evidence="1">Uncharacterized protein</fullName>
    </submittedName>
</protein>
<sequence length="119" mass="14205">MKERLQKSQEAKKIYHKESIKNLRKEYDKIQNSLDNLLNMRLDQSITQSEYDKKAYELKQSQHDLDLKLKQHTEADEKFGITVNYLLNLASRAYELFESSKIEQKRQLINFLLSNLRLG</sequence>
<dbReference type="AlphaFoldDB" id="X1GCE5"/>
<evidence type="ECO:0000313" key="1">
    <source>
        <dbReference type="EMBL" id="GAH39274.1"/>
    </source>
</evidence>
<comment type="caution">
    <text evidence="1">The sequence shown here is derived from an EMBL/GenBank/DDBJ whole genome shotgun (WGS) entry which is preliminary data.</text>
</comment>
<proteinExistence type="predicted"/>
<gene>
    <name evidence="1" type="ORF">S03H2_18511</name>
</gene>
<dbReference type="EMBL" id="BARU01009608">
    <property type="protein sequence ID" value="GAH39274.1"/>
    <property type="molecule type" value="Genomic_DNA"/>
</dbReference>
<name>X1GCE5_9ZZZZ</name>
<accession>X1GCE5</accession>
<reference evidence="1" key="1">
    <citation type="journal article" date="2014" name="Front. Microbiol.">
        <title>High frequency of phylogenetically diverse reductive dehalogenase-homologous genes in deep subseafloor sedimentary metagenomes.</title>
        <authorList>
            <person name="Kawai M."/>
            <person name="Futagami T."/>
            <person name="Toyoda A."/>
            <person name="Takaki Y."/>
            <person name="Nishi S."/>
            <person name="Hori S."/>
            <person name="Arai W."/>
            <person name="Tsubouchi T."/>
            <person name="Morono Y."/>
            <person name="Uchiyama I."/>
            <person name="Ito T."/>
            <person name="Fujiyama A."/>
            <person name="Inagaki F."/>
            <person name="Takami H."/>
        </authorList>
    </citation>
    <scope>NUCLEOTIDE SEQUENCE</scope>
    <source>
        <strain evidence="1">Expedition CK06-06</strain>
    </source>
</reference>
<feature type="non-terminal residue" evidence="1">
    <location>
        <position position="119"/>
    </location>
</feature>
<organism evidence="1">
    <name type="scientific">marine sediment metagenome</name>
    <dbReference type="NCBI Taxonomy" id="412755"/>
    <lineage>
        <taxon>unclassified sequences</taxon>
        <taxon>metagenomes</taxon>
        <taxon>ecological metagenomes</taxon>
    </lineage>
</organism>